<evidence type="ECO:0000256" key="14">
    <source>
        <dbReference type="SAM" id="Coils"/>
    </source>
</evidence>
<reference evidence="16" key="2">
    <citation type="submission" date="2025-08" db="UniProtKB">
        <authorList>
            <consortium name="Ensembl"/>
        </authorList>
    </citation>
    <scope>IDENTIFICATION</scope>
</reference>
<gene>
    <name evidence="16" type="primary">cfap44</name>
</gene>
<keyword evidence="17" id="KW-1185">Reference proteome</keyword>
<feature type="region of interest" description="Disordered" evidence="15">
    <location>
        <begin position="1"/>
        <end position="45"/>
    </location>
</feature>
<dbReference type="PANTHER" id="PTHR14885">
    <property type="entry name" value="CILIA- AND FLAGELLA-ASSOCIATED PROTEIN 43-RELATED"/>
    <property type="match status" value="1"/>
</dbReference>
<protein>
    <recommendedName>
        <fullName evidence="12">Cilia- and flagella-associated protein 44</fullName>
    </recommendedName>
</protein>
<dbReference type="Ensembl" id="ENSSAUT00010029277.1">
    <property type="protein sequence ID" value="ENSSAUP00010027764.1"/>
    <property type="gene ID" value="ENSSAUG00010011986.1"/>
</dbReference>
<feature type="region of interest" description="Disordered" evidence="15">
    <location>
        <begin position="622"/>
        <end position="653"/>
    </location>
</feature>
<dbReference type="PANTHER" id="PTHR14885:SF3">
    <property type="entry name" value="CILIA- AND FLAGELLA-ASSOCIATED PROTEIN 44"/>
    <property type="match status" value="1"/>
</dbReference>
<dbReference type="GO" id="GO:0003341">
    <property type="term" value="P:cilium movement"/>
    <property type="evidence" value="ECO:0007669"/>
    <property type="project" value="UniProtKB-ARBA"/>
</dbReference>
<keyword evidence="9" id="KW-0966">Cell projection</keyword>
<dbReference type="Proteomes" id="UP000472265">
    <property type="component" value="Chromosome 12"/>
</dbReference>
<feature type="region of interest" description="Disordered" evidence="15">
    <location>
        <begin position="944"/>
        <end position="978"/>
    </location>
</feature>
<feature type="coiled-coil region" evidence="14">
    <location>
        <begin position="849"/>
        <end position="876"/>
    </location>
</feature>
<evidence type="ECO:0000256" key="9">
    <source>
        <dbReference type="ARBA" id="ARBA00023273"/>
    </source>
</evidence>
<feature type="region of interest" description="Disordered" evidence="15">
    <location>
        <begin position="1211"/>
        <end position="1256"/>
    </location>
</feature>
<sequence>MSEEHTAPVGEEAESTQTDSQENTEGHDSENPVMEQEAEEESDKQLFSEKNYKYEELHSRPFITPDSEIPENLLHLSHSFGYDSGRRGNLQLLDDRTLIFIAGNLLILLDIPTKEQKYLRSCSGGGIGNITAHPCKEFFAVAEKGNFPNIIVYEYPSLRPYRILRGGTEKAYSCVDFNQDGKLLASVGSEPDYMLTLWNWRQEEVILSCKAISQDVFRLSFSPYNPGLLTSSGSGHIKFWKMAGTFTGIKLQGLIGHFGNTTTTDIEGYVELPDGKVVSGSAWGNLLLWEGNGIKVEICRKGGRNCHTGIVQPFTLEDGQLMTFGSDGVVRGWNFESIDIADSSSDSSRFEMEPLNEMVVGHHVHLTSVVKSPLPESNIWFAQDSSGAIWKLDLSLTYTTPDPECLFTFHAGPIQGLDVSRKSHLMATTSADCSVKVFDYLSKRELTTSRFNLGGTAVRWAPPLVDQSGGLLVTGFEDGVVRLLEVFNPQRLDALSGHCRKGDARLNLKQAFKPHNAPVTAVAYERNGEILATGSSDSTVFFFTVGEKYNPIGFVQVPGPVQALEWSPHSHSENRLLILCQNGHVVEVQSPDPEAQRPTKTFQLPEQTSRYFRFRSIKSQIKEQKKKEREERMKESMQLDTEEEEEEEEEELPSIYIPNPPSPLYCGFYSQPGQFWLSMGGFDSGYLYHCKFSEEQAQDPKQRQDEPFHFLPIHNADEDPICSVTFSSDRQLLFCGMHSGCIRVYPLQSGDHSLTSMQAYWALSVHDNEYGHLWHICCGHDDHFVLTAGDDGNIFSFSLLPPEELQKSLLWTRARVPSPRVILCHLTSSPPTPSSIETAKQKLEKDRLRREADLKIAAKQKKLAELQKKFKQLLNKNQSLPEHVRLTPQVQTHKPEPLIVIWFEMKPSPGFFRFRDSLQTVVTVVAIRTDHRISTYRLPVLAELSNQPRHQSRPDRGAAAAPERRRSRAEPENDGSKLEGRKVSVCSFHLSKTRVTSHLCVKLGNRQVERLRKIAEKAEQARAKIEKRKKEWAQLYAEKPSENCEDPQDVQAIREARESIGDLKLKSAKDFTVPKHLRMNTERKRAQLIGLEENVHLRGKQAEMNERIMVLRDSKVRLVSQLHAQAQQVQRVQRRLAAHLCRPPPALPNVLPEETPEKRLHYSKATLERYRVLREKRASDCCCSVFFLFSLQTMDHEEQGGVTTLLEQLEKQMEGEEGKEEEREEEGTPSLSASSVAREEEETAVEEGAELSDLEEELGTEEEIRLLHEQDLCEFDAKLRLLRHEKLRLDWQLKQADLCQLTLYQELMLLKEFERTEESLQEKLNDQLKEESTVKGCIEELELMQGEIAKLEKRKKALNVAFEAMLGLENKFEDELTRVFKKKVKRVKKNEQTESKEGEEDSDDDFDWDVGCDPDLFEETLQLRERRLELEELLAEKKKSAEALQTECDTFAKKVVLGFSSLCLLFSTFTFMLPCAHFIEFVSNGSVPTDLSPALLLDKKELTRLQERTEQLSLEKSEQRDLYCQAGQHHVRLIHDRKDMEAKIHMLEEQCSQLMMTKFGRLVDLEALMTLSGSRTLEELKQEKLLRETAYAKEIKQWDVDEARQALMEVTRCNTERLLSMTRLLDQKKDLENKLNARQKKKVISVHFIQNVNQSLDLQC</sequence>
<feature type="compositionally biased region" description="Acidic residues" evidence="15">
    <location>
        <begin position="1217"/>
        <end position="1227"/>
    </location>
</feature>
<organism evidence="16 17">
    <name type="scientific">Sparus aurata</name>
    <name type="common">Gilthead sea bream</name>
    <dbReference type="NCBI Taxonomy" id="8175"/>
    <lineage>
        <taxon>Eukaryota</taxon>
        <taxon>Metazoa</taxon>
        <taxon>Chordata</taxon>
        <taxon>Craniata</taxon>
        <taxon>Vertebrata</taxon>
        <taxon>Euteleostomi</taxon>
        <taxon>Actinopterygii</taxon>
        <taxon>Neopterygii</taxon>
        <taxon>Teleostei</taxon>
        <taxon>Neoteleostei</taxon>
        <taxon>Acanthomorphata</taxon>
        <taxon>Eupercaria</taxon>
        <taxon>Spariformes</taxon>
        <taxon>Sparidae</taxon>
        <taxon>Sparus</taxon>
    </lineage>
</organism>
<comment type="function">
    <text evidence="10">Flagellar protein involved in sperm flagellum axoneme organization and function.</text>
</comment>
<keyword evidence="2" id="KW-0963">Cytoplasm</keyword>
<dbReference type="PROSITE" id="PS50082">
    <property type="entry name" value="WD_REPEATS_2"/>
    <property type="match status" value="2"/>
</dbReference>
<keyword evidence="4" id="KW-0677">Repeat</keyword>
<evidence type="ECO:0000256" key="3">
    <source>
        <dbReference type="ARBA" id="ARBA00022574"/>
    </source>
</evidence>
<dbReference type="FunFam" id="2.130.10.10:FF:000401">
    <property type="entry name" value="Cilia- and flagella-associated protein 44"/>
    <property type="match status" value="1"/>
</dbReference>
<feature type="coiled-coil region" evidence="14">
    <location>
        <begin position="1502"/>
        <end position="1557"/>
    </location>
</feature>
<dbReference type="Gene3D" id="2.130.10.10">
    <property type="entry name" value="YVTN repeat-like/Quinoprotein amine dehydrogenase"/>
    <property type="match status" value="3"/>
</dbReference>
<evidence type="ECO:0000256" key="11">
    <source>
        <dbReference type="ARBA" id="ARBA00060934"/>
    </source>
</evidence>
<feature type="compositionally biased region" description="Basic and acidic residues" evidence="15">
    <location>
        <begin position="622"/>
        <end position="637"/>
    </location>
</feature>
<evidence type="ECO:0000256" key="13">
    <source>
        <dbReference type="PROSITE-ProRule" id="PRU00221"/>
    </source>
</evidence>
<feature type="repeat" description="WD" evidence="13">
    <location>
        <begin position="407"/>
        <end position="448"/>
    </location>
</feature>
<keyword evidence="5" id="KW-0282">Flagellum</keyword>
<feature type="compositionally biased region" description="Acidic residues" evidence="15">
    <location>
        <begin position="640"/>
        <end position="652"/>
    </location>
</feature>
<dbReference type="InterPro" id="IPR001680">
    <property type="entry name" value="WD40_rpt"/>
</dbReference>
<feature type="compositionally biased region" description="Basic and acidic residues" evidence="15">
    <location>
        <begin position="952"/>
        <end position="978"/>
    </location>
</feature>
<evidence type="ECO:0000256" key="6">
    <source>
        <dbReference type="ARBA" id="ARBA00023054"/>
    </source>
</evidence>
<evidence type="ECO:0000256" key="7">
    <source>
        <dbReference type="ARBA" id="ARBA00023069"/>
    </source>
</evidence>
<dbReference type="SUPFAM" id="SSF50978">
    <property type="entry name" value="WD40 repeat-like"/>
    <property type="match status" value="2"/>
</dbReference>
<evidence type="ECO:0000256" key="10">
    <source>
        <dbReference type="ARBA" id="ARBA00055223"/>
    </source>
</evidence>
<keyword evidence="8" id="KW-0206">Cytoskeleton</keyword>
<name>A0A671VNK4_SPAAU</name>
<accession>A0A671VNK4</accession>
<keyword evidence="3 13" id="KW-0853">WD repeat</keyword>
<feature type="repeat" description="WD" evidence="13">
    <location>
        <begin position="512"/>
        <end position="545"/>
    </location>
</feature>
<evidence type="ECO:0000256" key="8">
    <source>
        <dbReference type="ARBA" id="ARBA00023212"/>
    </source>
</evidence>
<dbReference type="SMART" id="SM00320">
    <property type="entry name" value="WD40"/>
    <property type="match status" value="6"/>
</dbReference>
<evidence type="ECO:0000256" key="2">
    <source>
        <dbReference type="ARBA" id="ARBA00022490"/>
    </source>
</evidence>
<feature type="coiled-coil region" evidence="14">
    <location>
        <begin position="1001"/>
        <end position="1035"/>
    </location>
</feature>
<evidence type="ECO:0000256" key="5">
    <source>
        <dbReference type="ARBA" id="ARBA00022846"/>
    </source>
</evidence>
<evidence type="ECO:0000313" key="17">
    <source>
        <dbReference type="Proteomes" id="UP000472265"/>
    </source>
</evidence>
<evidence type="ECO:0000256" key="4">
    <source>
        <dbReference type="ARBA" id="ARBA00022737"/>
    </source>
</evidence>
<feature type="compositionally biased region" description="Acidic residues" evidence="15">
    <location>
        <begin position="1239"/>
        <end position="1256"/>
    </location>
</feature>
<evidence type="ECO:0000256" key="12">
    <source>
        <dbReference type="ARBA" id="ARBA00074727"/>
    </source>
</evidence>
<keyword evidence="6 14" id="KW-0175">Coiled coil</keyword>
<dbReference type="InterPro" id="IPR015943">
    <property type="entry name" value="WD40/YVTN_repeat-like_dom_sf"/>
</dbReference>
<keyword evidence="7" id="KW-0969">Cilium</keyword>
<evidence type="ECO:0000313" key="16">
    <source>
        <dbReference type="Ensembl" id="ENSSAUP00010027764.1"/>
    </source>
</evidence>
<proteinExistence type="inferred from homology"/>
<dbReference type="GeneTree" id="ENSGT00940000161555"/>
<feature type="coiled-coil region" evidence="14">
    <location>
        <begin position="1310"/>
        <end position="1361"/>
    </location>
</feature>
<evidence type="ECO:0000256" key="1">
    <source>
        <dbReference type="ARBA" id="ARBA00004611"/>
    </source>
</evidence>
<dbReference type="InParanoid" id="A0A671VNK4"/>
<dbReference type="PROSITE" id="PS50294">
    <property type="entry name" value="WD_REPEATS_REGION"/>
    <property type="match status" value="1"/>
</dbReference>
<dbReference type="GO" id="GO:0060285">
    <property type="term" value="P:cilium-dependent cell motility"/>
    <property type="evidence" value="ECO:0007669"/>
    <property type="project" value="UniProtKB-ARBA"/>
</dbReference>
<evidence type="ECO:0000256" key="15">
    <source>
        <dbReference type="SAM" id="MobiDB-lite"/>
    </source>
</evidence>
<dbReference type="Pfam" id="PF00400">
    <property type="entry name" value="WD40"/>
    <property type="match status" value="3"/>
</dbReference>
<reference evidence="16" key="1">
    <citation type="submission" date="2021-04" db="EMBL/GenBank/DDBJ databases">
        <authorList>
            <consortium name="Wellcome Sanger Institute Data Sharing"/>
        </authorList>
    </citation>
    <scope>NUCLEOTIDE SEQUENCE [LARGE SCALE GENOMIC DNA]</scope>
</reference>
<reference evidence="16" key="3">
    <citation type="submission" date="2025-09" db="UniProtKB">
        <authorList>
            <consortium name="Ensembl"/>
        </authorList>
    </citation>
    <scope>IDENTIFICATION</scope>
</reference>
<comment type="similarity">
    <text evidence="11">Belongs to the CFAP44 family.</text>
</comment>
<dbReference type="InterPro" id="IPR036322">
    <property type="entry name" value="WD40_repeat_dom_sf"/>
</dbReference>
<dbReference type="OMA" id="FIMDRVH"/>
<comment type="subcellular location">
    <subcellularLocation>
        <location evidence="1">Cytoplasm</location>
        <location evidence="1">Cytoskeleton</location>
        <location evidence="1">Flagellum axoneme</location>
    </subcellularLocation>
</comment>